<evidence type="ECO:0000313" key="2">
    <source>
        <dbReference type="EMBL" id="KAK3397034.1"/>
    </source>
</evidence>
<feature type="compositionally biased region" description="Low complexity" evidence="1">
    <location>
        <begin position="104"/>
        <end position="122"/>
    </location>
</feature>
<evidence type="ECO:0000313" key="3">
    <source>
        <dbReference type="Proteomes" id="UP001281003"/>
    </source>
</evidence>
<feature type="region of interest" description="Disordered" evidence="1">
    <location>
        <begin position="244"/>
        <end position="275"/>
    </location>
</feature>
<accession>A0AAE0PBU8</accession>
<dbReference type="Proteomes" id="UP001281003">
    <property type="component" value="Unassembled WGS sequence"/>
</dbReference>
<reference evidence="2" key="2">
    <citation type="submission" date="2023-07" db="EMBL/GenBank/DDBJ databases">
        <authorList>
            <consortium name="Lawrence Berkeley National Laboratory"/>
            <person name="Haridas S."/>
            <person name="Hensen N."/>
            <person name="Bonometti L."/>
            <person name="Westerberg I."/>
            <person name="Brannstrom I.O."/>
            <person name="Guillou S."/>
            <person name="Cros-Aarteil S."/>
            <person name="Calhoun S."/>
            <person name="Kuo A."/>
            <person name="Mondo S."/>
            <person name="Pangilinan J."/>
            <person name="Riley R."/>
            <person name="LaButti K."/>
            <person name="Andreopoulos B."/>
            <person name="Lipzen A."/>
            <person name="Chen C."/>
            <person name="Yanf M."/>
            <person name="Daum C."/>
            <person name="Ng V."/>
            <person name="Clum A."/>
            <person name="Steindorff A."/>
            <person name="Ohm R."/>
            <person name="Martin F."/>
            <person name="Silar P."/>
            <person name="Natvig D."/>
            <person name="Lalanne C."/>
            <person name="Gautier V."/>
            <person name="Ament-velasquez S.L."/>
            <person name="Kruys A."/>
            <person name="Hutchinson M.I."/>
            <person name="Powell A.J."/>
            <person name="Barry K."/>
            <person name="Miller A.N."/>
            <person name="Grigoriev I.V."/>
            <person name="Debuchy R."/>
            <person name="Gladieux P."/>
            <person name="Thoren M.H."/>
            <person name="Johannesson H."/>
        </authorList>
    </citation>
    <scope>NUCLEOTIDE SEQUENCE</scope>
    <source>
        <strain evidence="2">FGSC 1904</strain>
    </source>
</reference>
<feature type="region of interest" description="Disordered" evidence="1">
    <location>
        <begin position="1"/>
        <end position="24"/>
    </location>
</feature>
<feature type="compositionally biased region" description="Low complexity" evidence="1">
    <location>
        <begin position="210"/>
        <end position="230"/>
    </location>
</feature>
<feature type="compositionally biased region" description="Basic and acidic residues" evidence="1">
    <location>
        <begin position="426"/>
        <end position="440"/>
    </location>
</feature>
<feature type="compositionally biased region" description="Acidic residues" evidence="1">
    <location>
        <begin position="408"/>
        <end position="418"/>
    </location>
</feature>
<feature type="region of interest" description="Disordered" evidence="1">
    <location>
        <begin position="55"/>
        <end position="136"/>
    </location>
</feature>
<organism evidence="2 3">
    <name type="scientific">Sordaria brevicollis</name>
    <dbReference type="NCBI Taxonomy" id="83679"/>
    <lineage>
        <taxon>Eukaryota</taxon>
        <taxon>Fungi</taxon>
        <taxon>Dikarya</taxon>
        <taxon>Ascomycota</taxon>
        <taxon>Pezizomycotina</taxon>
        <taxon>Sordariomycetes</taxon>
        <taxon>Sordariomycetidae</taxon>
        <taxon>Sordariales</taxon>
        <taxon>Sordariaceae</taxon>
        <taxon>Sordaria</taxon>
    </lineage>
</organism>
<name>A0AAE0PBU8_SORBR</name>
<feature type="region of interest" description="Disordered" evidence="1">
    <location>
        <begin position="208"/>
        <end position="231"/>
    </location>
</feature>
<keyword evidence="3" id="KW-1185">Reference proteome</keyword>
<feature type="region of interest" description="Disordered" evidence="1">
    <location>
        <begin position="375"/>
        <end position="440"/>
    </location>
</feature>
<dbReference type="EMBL" id="JAUTDP010000008">
    <property type="protein sequence ID" value="KAK3397034.1"/>
    <property type="molecule type" value="Genomic_DNA"/>
</dbReference>
<dbReference type="InterPro" id="IPR025040">
    <property type="entry name" value="DUF3984"/>
</dbReference>
<dbReference type="Pfam" id="PF13136">
    <property type="entry name" value="DUF3984"/>
    <property type="match status" value="1"/>
</dbReference>
<protein>
    <submittedName>
        <fullName evidence="2">Uncharacterized protein</fullName>
    </submittedName>
</protein>
<sequence>MDVAYNQHSHAARRKNRSSTNLNHLSLAPLTSKLPIDNDDFLEQYQQQFEPVSTSYLQGKSAPATPRLISHSPGPHPARAATMTGTGMNHSRGKSAPAARLPKSKSTTHLGSKSGSKSGAASPTHKRRSAAAVAADNERNLSDWLLRAGALISTETRESKGQSWLVSRASSTSLTGLHNAEEEAFERELARERELLLQNTAANAIPGIGSRNVSRNASRAQSRNASRRGSLVLTTAHSVNIDDDFYTTTSPIHSRLGSRSHSRTGSRTQLAPRTPNERHAALEHSGYFHHTGYAHHDVGITEEDDEDNGPGPDFVNLDEKLEMAHHYSQQQVMLDSDTAASIVEDEIAVRRLVKDRNIGSWFGRVLGVQLFAVEEDDEEDSSDSDRDEDDEEHLAYGSSRGQRSEGQLTEEDEDDDGSMTETDSSGSERMRRRPLDKLRKEQRRFEDAQLSALVDEKVPPPKEEGGTWHDAAWLLTVASKVIF</sequence>
<gene>
    <name evidence="2" type="ORF">B0T20DRAFT_247662</name>
</gene>
<reference evidence="2" key="1">
    <citation type="journal article" date="2023" name="Mol. Phylogenet. Evol.">
        <title>Genome-scale phylogeny and comparative genomics of the fungal order Sordariales.</title>
        <authorList>
            <person name="Hensen N."/>
            <person name="Bonometti L."/>
            <person name="Westerberg I."/>
            <person name="Brannstrom I.O."/>
            <person name="Guillou S."/>
            <person name="Cros-Aarteil S."/>
            <person name="Calhoun S."/>
            <person name="Haridas S."/>
            <person name="Kuo A."/>
            <person name="Mondo S."/>
            <person name="Pangilinan J."/>
            <person name="Riley R."/>
            <person name="LaButti K."/>
            <person name="Andreopoulos B."/>
            <person name="Lipzen A."/>
            <person name="Chen C."/>
            <person name="Yan M."/>
            <person name="Daum C."/>
            <person name="Ng V."/>
            <person name="Clum A."/>
            <person name="Steindorff A."/>
            <person name="Ohm R.A."/>
            <person name="Martin F."/>
            <person name="Silar P."/>
            <person name="Natvig D.O."/>
            <person name="Lalanne C."/>
            <person name="Gautier V."/>
            <person name="Ament-Velasquez S.L."/>
            <person name="Kruys A."/>
            <person name="Hutchinson M.I."/>
            <person name="Powell A.J."/>
            <person name="Barry K."/>
            <person name="Miller A.N."/>
            <person name="Grigoriev I.V."/>
            <person name="Debuchy R."/>
            <person name="Gladieux P."/>
            <person name="Hiltunen Thoren M."/>
            <person name="Johannesson H."/>
        </authorList>
    </citation>
    <scope>NUCLEOTIDE SEQUENCE</scope>
    <source>
        <strain evidence="2">FGSC 1904</strain>
    </source>
</reference>
<proteinExistence type="predicted"/>
<dbReference type="AlphaFoldDB" id="A0AAE0PBU8"/>
<comment type="caution">
    <text evidence="2">The sequence shown here is derived from an EMBL/GenBank/DDBJ whole genome shotgun (WGS) entry which is preliminary data.</text>
</comment>
<feature type="compositionally biased region" description="Acidic residues" evidence="1">
    <location>
        <begin position="375"/>
        <end position="392"/>
    </location>
</feature>
<evidence type="ECO:0000256" key="1">
    <source>
        <dbReference type="SAM" id="MobiDB-lite"/>
    </source>
</evidence>